<keyword evidence="4 8" id="KW-0812">Transmembrane</keyword>
<sequence>MTDIASVSSAQLKSRRQKLQGKRRLKALQATWRFCAIAAMAGGSLWIVTLPQWIVGKQSLEIVGNRLVSQEQIRELIPLETPQSVWQLPTQQIIARLKATPPIADAKITRQILPPKLIVEVTERQPVAVAVSGREVGFIDAQGIFIPKSFYEQAGQNWKVPRLRAIGYRDLYRQQWTQLYSFVARSPVKVLEVDWRNANNLVLNTELGTVYFGSFTDERFPEQLSVLAQMRQLPSRVPSDRMAYIDLSDPAFPTIQLKPPKSDRRDPSSVRN</sequence>
<proteinExistence type="predicted"/>
<protein>
    <submittedName>
        <fullName evidence="10">Cell division protein FtsQ</fullName>
    </submittedName>
</protein>
<evidence type="ECO:0000313" key="11">
    <source>
        <dbReference type="Proteomes" id="UP000186868"/>
    </source>
</evidence>
<dbReference type="PANTHER" id="PTHR37820">
    <property type="entry name" value="CELL DIVISION PROTEIN DIVIB"/>
    <property type="match status" value="1"/>
</dbReference>
<keyword evidence="3 10" id="KW-0132">Cell division</keyword>
<dbReference type="OrthoDB" id="527430at2"/>
<dbReference type="Gene3D" id="3.10.20.310">
    <property type="entry name" value="membrane protein fhac"/>
    <property type="match status" value="1"/>
</dbReference>
<dbReference type="InterPro" id="IPR050487">
    <property type="entry name" value="FtsQ_DivIB"/>
</dbReference>
<feature type="transmembrane region" description="Helical" evidence="8">
    <location>
        <begin position="32"/>
        <end position="54"/>
    </location>
</feature>
<dbReference type="InterPro" id="IPR034746">
    <property type="entry name" value="POTRA"/>
</dbReference>
<comment type="subcellular location">
    <subcellularLocation>
        <location evidence="1">Membrane</location>
    </subcellularLocation>
</comment>
<keyword evidence="11" id="KW-1185">Reference proteome</keyword>
<dbReference type="RefSeq" id="WP_073598785.1">
    <property type="nucleotide sequence ID" value="NZ_MRCB01000005.1"/>
</dbReference>
<keyword evidence="5 8" id="KW-1133">Transmembrane helix</keyword>
<evidence type="ECO:0000256" key="7">
    <source>
        <dbReference type="ARBA" id="ARBA00023306"/>
    </source>
</evidence>
<dbReference type="Proteomes" id="UP000186868">
    <property type="component" value="Unassembled WGS sequence"/>
</dbReference>
<evidence type="ECO:0000256" key="1">
    <source>
        <dbReference type="ARBA" id="ARBA00004370"/>
    </source>
</evidence>
<evidence type="ECO:0000256" key="8">
    <source>
        <dbReference type="SAM" id="Phobius"/>
    </source>
</evidence>
<dbReference type="GO" id="GO:0005886">
    <property type="term" value="C:plasma membrane"/>
    <property type="evidence" value="ECO:0007669"/>
    <property type="project" value="TreeGrafter"/>
</dbReference>
<evidence type="ECO:0000256" key="4">
    <source>
        <dbReference type="ARBA" id="ARBA00022692"/>
    </source>
</evidence>
<keyword evidence="2" id="KW-1003">Cell membrane</keyword>
<comment type="caution">
    <text evidence="10">The sequence shown here is derived from an EMBL/GenBank/DDBJ whole genome shotgun (WGS) entry which is preliminary data.</text>
</comment>
<reference evidence="10 11" key="1">
    <citation type="submission" date="2016-11" db="EMBL/GenBank/DDBJ databases">
        <title>Draft Genome Sequences of Nine Cyanobacterial Strains from Diverse Habitats.</title>
        <authorList>
            <person name="Zhu T."/>
            <person name="Hou S."/>
            <person name="Lu X."/>
            <person name="Hess W.R."/>
        </authorList>
    </citation>
    <scope>NUCLEOTIDE SEQUENCE [LARGE SCALE GENOMIC DNA]</scope>
    <source>
        <strain evidence="10 11">NIES-593</strain>
    </source>
</reference>
<evidence type="ECO:0000259" key="9">
    <source>
        <dbReference type="PROSITE" id="PS51779"/>
    </source>
</evidence>
<dbReference type="GO" id="GO:0051301">
    <property type="term" value="P:cell division"/>
    <property type="evidence" value="ECO:0007669"/>
    <property type="project" value="UniProtKB-KW"/>
</dbReference>
<evidence type="ECO:0000313" key="10">
    <source>
        <dbReference type="EMBL" id="OKH24839.1"/>
    </source>
</evidence>
<dbReference type="InterPro" id="IPR013685">
    <property type="entry name" value="POTRA_FtsQ_type"/>
</dbReference>
<dbReference type="PANTHER" id="PTHR37820:SF1">
    <property type="entry name" value="CELL DIVISION PROTEIN FTSQ"/>
    <property type="match status" value="1"/>
</dbReference>
<dbReference type="Pfam" id="PF08478">
    <property type="entry name" value="POTRA_1"/>
    <property type="match status" value="1"/>
</dbReference>
<dbReference type="AlphaFoldDB" id="A0A1U7HMQ0"/>
<evidence type="ECO:0000256" key="6">
    <source>
        <dbReference type="ARBA" id="ARBA00023136"/>
    </source>
</evidence>
<dbReference type="STRING" id="1921803.NIES593_06380"/>
<feature type="domain" description="POTRA" evidence="9">
    <location>
        <begin position="55"/>
        <end position="124"/>
    </location>
</feature>
<organism evidence="10 11">
    <name type="scientific">Hydrococcus rivularis NIES-593</name>
    <dbReference type="NCBI Taxonomy" id="1921803"/>
    <lineage>
        <taxon>Bacteria</taxon>
        <taxon>Bacillati</taxon>
        <taxon>Cyanobacteriota</taxon>
        <taxon>Cyanophyceae</taxon>
        <taxon>Pleurocapsales</taxon>
        <taxon>Hydrococcaceae</taxon>
        <taxon>Hydrococcus</taxon>
    </lineage>
</organism>
<evidence type="ECO:0000256" key="2">
    <source>
        <dbReference type="ARBA" id="ARBA00022475"/>
    </source>
</evidence>
<accession>A0A1U7HMQ0</accession>
<keyword evidence="6 8" id="KW-0472">Membrane</keyword>
<dbReference type="EMBL" id="MRCB01000005">
    <property type="protein sequence ID" value="OKH24839.1"/>
    <property type="molecule type" value="Genomic_DNA"/>
</dbReference>
<evidence type="ECO:0000256" key="3">
    <source>
        <dbReference type="ARBA" id="ARBA00022618"/>
    </source>
</evidence>
<keyword evidence="7" id="KW-0131">Cell cycle</keyword>
<name>A0A1U7HMQ0_9CYAN</name>
<gene>
    <name evidence="10" type="ORF">NIES593_06380</name>
</gene>
<dbReference type="PROSITE" id="PS51779">
    <property type="entry name" value="POTRA"/>
    <property type="match status" value="1"/>
</dbReference>
<evidence type="ECO:0000256" key="5">
    <source>
        <dbReference type="ARBA" id="ARBA00022989"/>
    </source>
</evidence>